<reference evidence="13" key="2">
    <citation type="submission" date="2025-08" db="UniProtKB">
        <authorList>
            <consortium name="RefSeq"/>
        </authorList>
    </citation>
    <scope>IDENTIFICATION</scope>
    <source>
        <tissue evidence="13">Leaf</tissue>
    </source>
</reference>
<feature type="domain" description="Cation-transporting P-type ATPase N-terminal" evidence="11">
    <location>
        <begin position="45"/>
        <end position="114"/>
    </location>
</feature>
<sequence>MINSDHIDEENVSNFSISVKQLAHIVENNSNNKGKFLCQNTSVIQHLFHALETNTDSGILGDSNDLYRRRKAFGSNTNSEGRSPSSNSKGFDRLILEAFKDTTVILLLCCAALSLVIGIKMNGLQEGLFDVLLIFLPIMIVVNFGFTYRFFKAIWVKKKMAKQKKVVWVLRHHQMLQIPVSEVVVGDILFLETGNEVPADGILIHGNSFKLDDGLIDEQLSQHPSLFTRTNLVEGNCQFLVTAVGKNTERCKLTELVASSQHDGMSQIHRSIDEMSSFLEKLWLSLSLLILVVQVFRCFLWKSWCCDNDRNPDPKGVKNTVEEIMNEATKYMRRKRGGTNKVNGLVAMLCILLFSLKDGLSLGIFIILIYASKEIKKAHQTIVHKLPACANVALVTTLCLSKSLDLVVKHKMMADLWIGFEKILNLPADSGGAEDSHVEEVLNALLEGICMNITGGVNDDSLLIWAEKVLGGDIDELLGSCTILRRDNLYPSKGLCGLLIKRNKEGGKFMHVHWKGEPNLVLSMCSHYYDINGTMQTLDDGKREMFYRNIESIISNGVKCFGFAYKKVKTKQEKENYPIDSEENTIAKDGLSLLGIVVLKNPYSPELRQTIEMCRESGIEIKLMVDEDLHTARVMALNSGILRVEEDIQGAIIEAAEFRSSSKEAQISMSHKFKVLANSSPADRLLLVHCLRAKNRELVAATGTCIRDLPYLKGADVGIFIGENCADLAKKDADITVVDSNFGMIPAILILGRYVCTNIEKFIQLQLILNISAFTSSFILLIFNPTSEEQLTPFQLLWVNLVMEVLGALFLAIITSAVKPESLEFHQVMMNCSKTTTTNYGTGAPIITKNMLMNIGVQSMFQVTLLLILSKKGRVIFHLDETLLSTMIFNSYVLCQVFVLIISAIEITKTSIFKGNIRRNPWRKCLFIASVVIVGIIVALQVILIQIMSKIAHWKKLGMKQWSISIGTAALSLPIHYAAKLVSNSFQSFLIMCVRM</sequence>
<evidence type="ECO:0000256" key="2">
    <source>
        <dbReference type="ARBA" id="ARBA00022692"/>
    </source>
</evidence>
<name>A0A1S4BHK2_TOBAC</name>
<dbReference type="PANTHER" id="PTHR24093">
    <property type="entry name" value="CATION TRANSPORTING ATPASE"/>
    <property type="match status" value="1"/>
</dbReference>
<evidence type="ECO:0000256" key="3">
    <source>
        <dbReference type="ARBA" id="ARBA00022723"/>
    </source>
</evidence>
<dbReference type="OrthoDB" id="1301410at2759"/>
<keyword evidence="12" id="KW-1185">Reference proteome</keyword>
<keyword evidence="6 8" id="KW-1133">Transmembrane helix</keyword>
<dbReference type="PANTHER" id="PTHR24093:SF432">
    <property type="entry name" value="CALCIUM-TRANSPORTING ATPASE 12, PLASMA MEMBRANE-TYPE-LIKE"/>
    <property type="match status" value="1"/>
</dbReference>
<dbReference type="PRINTS" id="PR00119">
    <property type="entry name" value="CATATPASE"/>
</dbReference>
<dbReference type="Gene3D" id="2.70.150.10">
    <property type="entry name" value="Calcium-transporting ATPase, cytoplasmic transduction domain A"/>
    <property type="match status" value="1"/>
</dbReference>
<dbReference type="Proteomes" id="UP000790787">
    <property type="component" value="Chromosome 10"/>
</dbReference>
<feature type="transmembrane region" description="Helical" evidence="8">
    <location>
        <begin position="767"/>
        <end position="784"/>
    </location>
</feature>
<dbReference type="InterPro" id="IPR023298">
    <property type="entry name" value="ATPase_P-typ_TM_dom_sf"/>
</dbReference>
<dbReference type="GeneID" id="107808357"/>
<dbReference type="Pfam" id="PF13246">
    <property type="entry name" value="Cation_ATPase"/>
    <property type="match status" value="1"/>
</dbReference>
<dbReference type="InterPro" id="IPR036412">
    <property type="entry name" value="HAD-like_sf"/>
</dbReference>
<reference evidence="12" key="1">
    <citation type="journal article" date="2014" name="Nat. Commun.">
        <title>The tobacco genome sequence and its comparison with those of tomato and potato.</title>
        <authorList>
            <person name="Sierro N."/>
            <person name="Battey J.N."/>
            <person name="Ouadi S."/>
            <person name="Bakaher N."/>
            <person name="Bovet L."/>
            <person name="Willig A."/>
            <person name="Goepfert S."/>
            <person name="Peitsch M.C."/>
            <person name="Ivanov N.V."/>
        </authorList>
    </citation>
    <scope>NUCLEOTIDE SEQUENCE [LARGE SCALE GENOMIC DNA]</scope>
</reference>
<dbReference type="Pfam" id="PF00689">
    <property type="entry name" value="Cation_ATPase_C"/>
    <property type="match status" value="1"/>
</dbReference>
<feature type="transmembrane region" description="Helical" evidence="8">
    <location>
        <begin position="926"/>
        <end position="949"/>
    </location>
</feature>
<evidence type="ECO:0000256" key="7">
    <source>
        <dbReference type="ARBA" id="ARBA00023136"/>
    </source>
</evidence>
<gene>
    <name evidence="13" type="primary">LOC107808357</name>
</gene>
<dbReference type="SUPFAM" id="SSF81653">
    <property type="entry name" value="Calcium ATPase, transduction domain A"/>
    <property type="match status" value="1"/>
</dbReference>
<dbReference type="InterPro" id="IPR006068">
    <property type="entry name" value="ATPase_P-typ_cation-transptr_C"/>
</dbReference>
<dbReference type="STRING" id="4097.A0A1S4BHK2"/>
<dbReference type="GO" id="GO:0046872">
    <property type="term" value="F:metal ion binding"/>
    <property type="evidence" value="ECO:0007669"/>
    <property type="project" value="UniProtKB-KW"/>
</dbReference>
<evidence type="ECO:0000256" key="8">
    <source>
        <dbReference type="SAM" id="Phobius"/>
    </source>
</evidence>
<accession>A0A1S4BHK2</accession>
<keyword evidence="3" id="KW-0479">Metal-binding</keyword>
<feature type="domain" description="Cation-transporting P-type ATPase C-terminal" evidence="10">
    <location>
        <begin position="842"/>
        <end position="982"/>
    </location>
</feature>
<feature type="transmembrane region" description="Helical" evidence="8">
    <location>
        <begin position="796"/>
        <end position="818"/>
    </location>
</feature>
<evidence type="ECO:0000256" key="4">
    <source>
        <dbReference type="ARBA" id="ARBA00022837"/>
    </source>
</evidence>
<evidence type="ECO:0000256" key="1">
    <source>
        <dbReference type="ARBA" id="ARBA00004370"/>
    </source>
</evidence>
<dbReference type="RefSeq" id="XP_016488354.1">
    <property type="nucleotide sequence ID" value="XM_016632868.1"/>
</dbReference>
<dbReference type="GO" id="GO:0005388">
    <property type="term" value="F:P-type calcium transporter activity"/>
    <property type="evidence" value="ECO:0000318"/>
    <property type="project" value="GO_Central"/>
</dbReference>
<dbReference type="Gene3D" id="3.40.1110.10">
    <property type="entry name" value="Calcium-transporting ATPase, cytoplasmic domain N"/>
    <property type="match status" value="1"/>
</dbReference>
<protein>
    <submittedName>
        <fullName evidence="13">Calcium-transporting ATPase 12, plasma membrane-type-like</fullName>
    </submittedName>
</protein>
<proteinExistence type="predicted"/>
<dbReference type="AlphaFoldDB" id="A0A1S4BHK2"/>
<dbReference type="InterPro" id="IPR004014">
    <property type="entry name" value="ATPase_P-typ_cation-transptr_N"/>
</dbReference>
<dbReference type="Gene3D" id="1.20.1110.10">
    <property type="entry name" value="Calcium-transporting ATPase, transmembrane domain"/>
    <property type="match status" value="2"/>
</dbReference>
<evidence type="ECO:0000256" key="6">
    <source>
        <dbReference type="ARBA" id="ARBA00022989"/>
    </source>
</evidence>
<feature type="domain" description="P-type ATPase A" evidence="9">
    <location>
        <begin position="163"/>
        <end position="257"/>
    </location>
</feature>
<evidence type="ECO:0000313" key="12">
    <source>
        <dbReference type="Proteomes" id="UP000790787"/>
    </source>
</evidence>
<evidence type="ECO:0000256" key="5">
    <source>
        <dbReference type="ARBA" id="ARBA00022842"/>
    </source>
</evidence>
<feature type="transmembrane region" description="Helical" evidence="8">
    <location>
        <begin position="98"/>
        <end position="119"/>
    </location>
</feature>
<dbReference type="OMA" id="QWSICIG"/>
<dbReference type="KEGG" id="nta:107808357"/>
<dbReference type="InterPro" id="IPR059000">
    <property type="entry name" value="ATPase_P-type_domA"/>
</dbReference>
<evidence type="ECO:0000259" key="10">
    <source>
        <dbReference type="Pfam" id="PF00689"/>
    </source>
</evidence>
<organism evidence="12 13">
    <name type="scientific">Nicotiana tabacum</name>
    <name type="common">Common tobacco</name>
    <dbReference type="NCBI Taxonomy" id="4097"/>
    <lineage>
        <taxon>Eukaryota</taxon>
        <taxon>Viridiplantae</taxon>
        <taxon>Streptophyta</taxon>
        <taxon>Embryophyta</taxon>
        <taxon>Tracheophyta</taxon>
        <taxon>Spermatophyta</taxon>
        <taxon>Magnoliopsida</taxon>
        <taxon>eudicotyledons</taxon>
        <taxon>Gunneridae</taxon>
        <taxon>Pentapetalae</taxon>
        <taxon>asterids</taxon>
        <taxon>lamiids</taxon>
        <taxon>Solanales</taxon>
        <taxon>Solanaceae</taxon>
        <taxon>Nicotianoideae</taxon>
        <taxon>Nicotianeae</taxon>
        <taxon>Nicotiana</taxon>
    </lineage>
</organism>
<dbReference type="InterPro" id="IPR008250">
    <property type="entry name" value="ATPase_P-typ_transduc_dom_A_sf"/>
</dbReference>
<dbReference type="PaxDb" id="4097-A0A1S4BHK2"/>
<feature type="transmembrane region" description="Helical" evidence="8">
    <location>
        <begin position="131"/>
        <end position="151"/>
    </location>
</feature>
<feature type="transmembrane region" description="Helical" evidence="8">
    <location>
        <begin position="961"/>
        <end position="979"/>
    </location>
</feature>
<dbReference type="SUPFAM" id="SSF56784">
    <property type="entry name" value="HAD-like"/>
    <property type="match status" value="1"/>
</dbReference>
<keyword evidence="7 8" id="KW-0472">Membrane</keyword>
<keyword evidence="5" id="KW-0460">Magnesium</keyword>
<evidence type="ECO:0000259" key="9">
    <source>
        <dbReference type="Pfam" id="PF00122"/>
    </source>
</evidence>
<keyword evidence="2 8" id="KW-0812">Transmembrane</keyword>
<dbReference type="Pfam" id="PF00122">
    <property type="entry name" value="E1-E2_ATPase"/>
    <property type="match status" value="1"/>
</dbReference>
<dbReference type="InterPro" id="IPR023299">
    <property type="entry name" value="ATPase_P-typ_cyto_dom_N"/>
</dbReference>
<comment type="subcellular location">
    <subcellularLocation>
        <location evidence="1">Membrane</location>
    </subcellularLocation>
</comment>
<dbReference type="Gene3D" id="3.40.50.1000">
    <property type="entry name" value="HAD superfamily/HAD-like"/>
    <property type="match status" value="1"/>
</dbReference>
<keyword evidence="4" id="KW-0106">Calcium</keyword>
<dbReference type="SMR" id="A0A1S4BHK2"/>
<dbReference type="InterPro" id="IPR023214">
    <property type="entry name" value="HAD_sf"/>
</dbReference>
<evidence type="ECO:0000259" key="11">
    <source>
        <dbReference type="Pfam" id="PF00690"/>
    </source>
</evidence>
<feature type="transmembrane region" description="Helical" evidence="8">
    <location>
        <begin position="345"/>
        <end position="371"/>
    </location>
</feature>
<dbReference type="GO" id="GO:0005886">
    <property type="term" value="C:plasma membrane"/>
    <property type="evidence" value="ECO:0000318"/>
    <property type="project" value="GO_Central"/>
</dbReference>
<dbReference type="GO" id="GO:0000166">
    <property type="term" value="F:nucleotide binding"/>
    <property type="evidence" value="ECO:0007669"/>
    <property type="project" value="InterPro"/>
</dbReference>
<dbReference type="Pfam" id="PF00690">
    <property type="entry name" value="Cation_ATPase_N"/>
    <property type="match status" value="1"/>
</dbReference>
<dbReference type="SUPFAM" id="SSF81665">
    <property type="entry name" value="Calcium ATPase, transmembrane domain M"/>
    <property type="match status" value="1"/>
</dbReference>
<feature type="transmembrane region" description="Helical" evidence="8">
    <location>
        <begin position="882"/>
        <end position="905"/>
    </location>
</feature>
<evidence type="ECO:0000313" key="13">
    <source>
        <dbReference type="RefSeq" id="XP_016488354.1"/>
    </source>
</evidence>